<dbReference type="InterPro" id="IPR020946">
    <property type="entry name" value="Flavin_mOase-like"/>
</dbReference>
<comment type="caution">
    <text evidence="5">The sequence shown here is derived from an EMBL/GenBank/DDBJ whole genome shotgun (WGS) entry which is preliminary data.</text>
</comment>
<dbReference type="EMBL" id="JAPDFR010000009">
    <property type="protein sequence ID" value="KAK0383434.1"/>
    <property type="molecule type" value="Genomic_DNA"/>
</dbReference>
<dbReference type="GO" id="GO:0004499">
    <property type="term" value="F:N,N-dimethylaniline monooxygenase activity"/>
    <property type="evidence" value="ECO:0007669"/>
    <property type="project" value="InterPro"/>
</dbReference>
<accession>A0AA39L4C0</accession>
<dbReference type="InterPro" id="IPR036188">
    <property type="entry name" value="FAD/NAD-bd_sf"/>
</dbReference>
<dbReference type="Proteomes" id="UP001175261">
    <property type="component" value="Unassembled WGS sequence"/>
</dbReference>
<protein>
    <submittedName>
        <fullName evidence="5">Uncharacterized protein</fullName>
    </submittedName>
</protein>
<evidence type="ECO:0000313" key="6">
    <source>
        <dbReference type="Proteomes" id="UP001175261"/>
    </source>
</evidence>
<dbReference type="Pfam" id="PF00743">
    <property type="entry name" value="FMO-like"/>
    <property type="match status" value="1"/>
</dbReference>
<dbReference type="AlphaFoldDB" id="A0AA39L4C0"/>
<keyword evidence="6" id="KW-1185">Reference proteome</keyword>
<keyword evidence="2" id="KW-0285">Flavoprotein</keyword>
<dbReference type="Gene3D" id="3.50.50.60">
    <property type="entry name" value="FAD/NAD(P)-binding domain"/>
    <property type="match status" value="2"/>
</dbReference>
<evidence type="ECO:0000256" key="3">
    <source>
        <dbReference type="ARBA" id="ARBA00022827"/>
    </source>
</evidence>
<dbReference type="InterPro" id="IPR051209">
    <property type="entry name" value="FAD-bind_Monooxygenase_sf"/>
</dbReference>
<comment type="similarity">
    <text evidence="1">Belongs to the FAD-binding monooxygenase family.</text>
</comment>
<keyword evidence="4" id="KW-0560">Oxidoreductase</keyword>
<name>A0AA39L4C0_SARSR</name>
<evidence type="ECO:0000256" key="4">
    <source>
        <dbReference type="ARBA" id="ARBA00023002"/>
    </source>
</evidence>
<reference evidence="5" key="1">
    <citation type="submission" date="2022-10" db="EMBL/GenBank/DDBJ databases">
        <title>Determination and structural analysis of whole genome sequence of Sarocladium strictum F4-1.</title>
        <authorList>
            <person name="Hu L."/>
            <person name="Jiang Y."/>
        </authorList>
    </citation>
    <scope>NUCLEOTIDE SEQUENCE</scope>
    <source>
        <strain evidence="5">F4-1</strain>
    </source>
</reference>
<evidence type="ECO:0000256" key="1">
    <source>
        <dbReference type="ARBA" id="ARBA00010139"/>
    </source>
</evidence>
<keyword evidence="3" id="KW-0274">FAD</keyword>
<dbReference type="GO" id="GO:0050661">
    <property type="term" value="F:NADP binding"/>
    <property type="evidence" value="ECO:0007669"/>
    <property type="project" value="InterPro"/>
</dbReference>
<evidence type="ECO:0000256" key="2">
    <source>
        <dbReference type="ARBA" id="ARBA00022630"/>
    </source>
</evidence>
<sequence length="546" mass="61847">MSNTDSADVPYSQFICIGTGFSGIGLGATLKRWYGITDVQFFERELEVGGTWYLNSYPGAAADVPNLLYCLSYEPSISWSRLLPEREELLAYLKRVADKYDIPSRTSFSSQVFRCEWLQDRQRWRVHVKHLDTGQVTIHESQFLFSACGILDQPREMDLPGLANFKGPVFHTARWRHDVDLRDRNVVVLGNGCTGTQLVPALAPQVRHITQFVRSKHWIVPSIRADIIEKLKFIYRNIPGGMRFVRYVLYSGAEDDFTGIHMDEKGRAWRAAKTEKLTSYIKQTAPEKYHDMLIPDFEFGCKRRVFNAGYLESLHRDNVTLTDERPTEIKSDHIITSGGRKVKADAIIFANGFKTERVLHGIEVIGRTQTLEEHWDALGGVGAYNTLALSGFPNFFMIIGPNAATSHTSAIMASENTINLALRQIKPVFDGRATSVEVTQHAEEEHVHQLQKDLATRVWASGCNGWYVSKDDQGSRTWNATLWPYSQANLWYRSLFPVSSHWKYTGSNPPQRWCTGALMLGLLVAVSVPLLRSCGLHLPQVEAFQK</sequence>
<proteinExistence type="inferred from homology"/>
<organism evidence="5 6">
    <name type="scientific">Sarocladium strictum</name>
    <name type="common">Black bundle disease fungus</name>
    <name type="synonym">Acremonium strictum</name>
    <dbReference type="NCBI Taxonomy" id="5046"/>
    <lineage>
        <taxon>Eukaryota</taxon>
        <taxon>Fungi</taxon>
        <taxon>Dikarya</taxon>
        <taxon>Ascomycota</taxon>
        <taxon>Pezizomycotina</taxon>
        <taxon>Sordariomycetes</taxon>
        <taxon>Hypocreomycetidae</taxon>
        <taxon>Hypocreales</taxon>
        <taxon>Sarocladiaceae</taxon>
        <taxon>Sarocladium</taxon>
    </lineage>
</organism>
<dbReference type="PANTHER" id="PTHR42877:SF10">
    <property type="entry name" value="L-ORNITHINE N(5)-OXYGENASE"/>
    <property type="match status" value="1"/>
</dbReference>
<dbReference type="GO" id="GO:0050660">
    <property type="term" value="F:flavin adenine dinucleotide binding"/>
    <property type="evidence" value="ECO:0007669"/>
    <property type="project" value="InterPro"/>
</dbReference>
<dbReference type="SUPFAM" id="SSF51905">
    <property type="entry name" value="FAD/NAD(P)-binding domain"/>
    <property type="match status" value="1"/>
</dbReference>
<gene>
    <name evidence="5" type="ORF">NLU13_9345</name>
</gene>
<evidence type="ECO:0000313" key="5">
    <source>
        <dbReference type="EMBL" id="KAK0383434.1"/>
    </source>
</evidence>
<dbReference type="PANTHER" id="PTHR42877">
    <property type="entry name" value="L-ORNITHINE N(5)-MONOOXYGENASE-RELATED"/>
    <property type="match status" value="1"/>
</dbReference>